<evidence type="ECO:0000256" key="1">
    <source>
        <dbReference type="ARBA" id="ARBA00006018"/>
    </source>
</evidence>
<dbReference type="EMBL" id="JAGTUF010000023">
    <property type="protein sequence ID" value="MBR9973452.1"/>
    <property type="molecule type" value="Genomic_DNA"/>
</dbReference>
<dbReference type="Proteomes" id="UP000680714">
    <property type="component" value="Unassembled WGS sequence"/>
</dbReference>
<evidence type="ECO:0000313" key="2">
    <source>
        <dbReference type="EMBL" id="MBR9973452.1"/>
    </source>
</evidence>
<dbReference type="PANTHER" id="PTHR35177">
    <property type="entry name" value="HYDROGENASE MATURATION FACTOR HYBG"/>
    <property type="match status" value="1"/>
</dbReference>
<dbReference type="Gene3D" id="2.30.30.140">
    <property type="match status" value="1"/>
</dbReference>
<gene>
    <name evidence="2" type="ORF">KEC16_17130</name>
</gene>
<sequence>MCLALPSRVVELLDDDQAKVDLGGVTKAISLSLVEDVAVGDYVIVHVGYALTKVDPAEAEKTLALFAEMAAMGASA</sequence>
<dbReference type="SUPFAM" id="SSF159127">
    <property type="entry name" value="HupF/HypC-like"/>
    <property type="match status" value="1"/>
</dbReference>
<comment type="caution">
    <text evidence="2">The sequence shown here is derived from an EMBL/GenBank/DDBJ whole genome shotgun (WGS) entry which is preliminary data.</text>
</comment>
<dbReference type="RefSeq" id="WP_211551189.1">
    <property type="nucleotide sequence ID" value="NZ_JAGTUF010000023.1"/>
</dbReference>
<dbReference type="InterPro" id="IPR019812">
    <property type="entry name" value="Hydgase_assmbl_chp_CS"/>
</dbReference>
<dbReference type="Pfam" id="PF01455">
    <property type="entry name" value="HupF_HypC"/>
    <property type="match status" value="1"/>
</dbReference>
<dbReference type="InterPro" id="IPR001109">
    <property type="entry name" value="Hydrogenase_HupF/HypC"/>
</dbReference>
<dbReference type="NCBIfam" id="TIGR00074">
    <property type="entry name" value="hypC_hupF"/>
    <property type="match status" value="1"/>
</dbReference>
<reference evidence="2 3" key="1">
    <citation type="submission" date="2021-04" db="EMBL/GenBank/DDBJ databases">
        <title>Magnetospirillum sulfuroxidans sp. nov., a facultative chemolithoautotrophic sulfur-oxidizing alphaproteobacterium isolated from freshwater sediment and proposals for Paramagetospirillum gen. nov., and Magnetospirillaceae fam. nov.</title>
        <authorList>
            <person name="Koziaeva V."/>
            <person name="Geelhoed J.S."/>
            <person name="Sorokin D.Y."/>
            <person name="Grouzdev D.S."/>
        </authorList>
    </citation>
    <scope>NUCLEOTIDE SEQUENCE [LARGE SCALE GENOMIC DNA]</scope>
    <source>
        <strain evidence="2 3">J10</strain>
    </source>
</reference>
<keyword evidence="3" id="KW-1185">Reference proteome</keyword>
<evidence type="ECO:0000313" key="3">
    <source>
        <dbReference type="Proteomes" id="UP000680714"/>
    </source>
</evidence>
<name>A0ABS5IGY6_9PROT</name>
<proteinExistence type="inferred from homology"/>
<protein>
    <submittedName>
        <fullName evidence="2">HypC/HybG/HupF family hydrogenase formation chaperone</fullName>
    </submittedName>
</protein>
<comment type="similarity">
    <text evidence="1">Belongs to the HupF/HypC family.</text>
</comment>
<dbReference type="PRINTS" id="PR00445">
    <property type="entry name" value="HUPFHYPC"/>
</dbReference>
<accession>A0ABS5IGY6</accession>
<organism evidence="2 3">
    <name type="scientific">Magnetospirillum sulfuroxidans</name>
    <dbReference type="NCBI Taxonomy" id="611300"/>
    <lineage>
        <taxon>Bacteria</taxon>
        <taxon>Pseudomonadati</taxon>
        <taxon>Pseudomonadota</taxon>
        <taxon>Alphaproteobacteria</taxon>
        <taxon>Rhodospirillales</taxon>
        <taxon>Rhodospirillaceae</taxon>
        <taxon>Magnetospirillum</taxon>
    </lineage>
</organism>
<dbReference type="PROSITE" id="PS01097">
    <property type="entry name" value="HUPF_HYPC"/>
    <property type="match status" value="1"/>
</dbReference>
<dbReference type="PANTHER" id="PTHR35177:SF2">
    <property type="entry name" value="HYDROGENASE MATURATION FACTOR HYBG"/>
    <property type="match status" value="1"/>
</dbReference>